<evidence type="ECO:0000256" key="4">
    <source>
        <dbReference type="SAM" id="MobiDB-lite"/>
    </source>
</evidence>
<dbReference type="Pfam" id="PF17100">
    <property type="entry name" value="NACHT_N"/>
    <property type="match status" value="1"/>
</dbReference>
<dbReference type="InterPro" id="IPR031359">
    <property type="entry name" value="NACHT_N"/>
</dbReference>
<evidence type="ECO:0000256" key="3">
    <source>
        <dbReference type="PROSITE-ProRule" id="PRU00221"/>
    </source>
</evidence>
<gene>
    <name evidence="7" type="ORF">SAMD00023353_1400590</name>
</gene>
<dbReference type="InterPro" id="IPR015943">
    <property type="entry name" value="WD40/YVTN_repeat-like_dom_sf"/>
</dbReference>
<evidence type="ECO:0000259" key="5">
    <source>
        <dbReference type="Pfam" id="PF17100"/>
    </source>
</evidence>
<keyword evidence="8" id="KW-1185">Reference proteome</keyword>
<dbReference type="CDD" id="cd00200">
    <property type="entry name" value="WD40"/>
    <property type="match status" value="1"/>
</dbReference>
<feature type="region of interest" description="Disordered" evidence="4">
    <location>
        <begin position="1275"/>
        <end position="1331"/>
    </location>
</feature>
<organism evidence="7">
    <name type="scientific">Rosellinia necatrix</name>
    <name type="common">White root-rot fungus</name>
    <dbReference type="NCBI Taxonomy" id="77044"/>
    <lineage>
        <taxon>Eukaryota</taxon>
        <taxon>Fungi</taxon>
        <taxon>Dikarya</taxon>
        <taxon>Ascomycota</taxon>
        <taxon>Pezizomycotina</taxon>
        <taxon>Sordariomycetes</taxon>
        <taxon>Xylariomycetidae</taxon>
        <taxon>Xylariales</taxon>
        <taxon>Xylariaceae</taxon>
        <taxon>Rosellinia</taxon>
    </lineage>
</organism>
<dbReference type="PRINTS" id="PR00320">
    <property type="entry name" value="GPROTEINBRPT"/>
</dbReference>
<accession>A0A1W2TCR9</accession>
<dbReference type="OrthoDB" id="538223at2759"/>
<feature type="compositionally biased region" description="Polar residues" evidence="4">
    <location>
        <begin position="19"/>
        <end position="38"/>
    </location>
</feature>
<feature type="compositionally biased region" description="Polar residues" evidence="4">
    <location>
        <begin position="1116"/>
        <end position="1127"/>
    </location>
</feature>
<sequence length="1331" mass="148903">MSTQVDQGEPHKRPGGGESTTSKAGESQKGSSDQPSVASSEISNFLWDEVYETLQTENPGLISWFETISSSNLQPTVPGIPLQAPLSEVNDSPINQSPSQTRRSNMENILNLWLEKIAETKRKYWCAGDGVAAELGALLRDIVCDCAESAPDDATLVWAVAGYAAENLFLRRTRATERHRQGVLYIISRLEWYCCLPKMTLGEAAVEGDNRQQPQPKLREAILSLYQAVFSYLVATACVHFSDRDLSVSNETISSALEIRRRGIEAVKAAERVLPLFNRVHVKDRLESLLSTASEDLESRAPQCEPVNEGDGDEKLPDSKWRRELLEKLGGIADPRHNIHQLPMHDKDDLLSEFYDPLLSSTVYRPFFDWEKADDVNRLLCISGGPGQGTTILLTSMVQALLTGKVHPGLRDPRRLSFFFFNHNRPHENHPATALRSLIWLILEAQPELARHLTNQLALTNRDALHHPTDFPALSAVFCNMIEDGEFKETYLVVGALDQCFNNEGSNWPGIKEFLFIIVQSLALSDKIRWLVSFESGRDCDDAFRNSLIWKTEEKKRCLHLDLKSNVAGSCFSHMHYIQTSVRELAKEKRYDDELERCTSEKLFEQSSPNYSCVDTVCAVLRADQAFRAGRVVGLLELYEYISRELINLPGRDDLICTRVISTVALLHEPIRVDELVYILDINRPMDINDILRKCSAFLRDIGGQIWFLHPFAEAFSREHIVHHLDVPKLYSSITRRCLDYLGSILAGGSRVETTTASYSLLHWITHLDQVWCPSKDTGIQETLHWFLANHFLRWIKQLVIHGQLSTAAAKLQKIHLRLAGAAGTTPRDLTDMNVSPRATLQVMIRDMLHFIHVRQSTQAPRVPVCNTLVFCRERSLIRKLWVAETLPGLSPRAPVDRYWERDSRVFRGHAGRVRSVAFSPNGRLLASGADDGTVRIWDVETGETQHTLLTGGGWVHSVAFSHQRWTSQGGMVAAGAETSVTLWDANTGRLLHTLDYHSSVNSVAFSVDARSLAVASGLTVDILDISGLNDNAKLSDTGRKFPFETIHHRQIVRSVVFSRHGRLLATGTDDPKVRVWRVNSIYSEGLSEKMIAWVRKNAPRIEGLDKAQDVGTEIQSSVSDGANNANKHSESDGERTKPNTADLIYTLEGHDNSINDVAFSGDSELIASCSADGTCKIWPIGRDKLGPHYTLSSGPINSVSFLQLPWGVESLLAISILDRIEVWDVETGHQVGSATSRSSRPLSRLAFSPDGSFIASGCDRGDVHAWHATNWELESDEISTEGPPGKGAAGEAPARMAKPQQRPVRTAKRWNRTHSENRERRRRARQTTER</sequence>
<feature type="repeat" description="WD" evidence="3">
    <location>
        <begin position="907"/>
        <end position="948"/>
    </location>
</feature>
<dbReference type="Proteomes" id="UP000054516">
    <property type="component" value="Unassembled WGS sequence"/>
</dbReference>
<dbReference type="SUPFAM" id="SSF50978">
    <property type="entry name" value="WD40 repeat-like"/>
    <property type="match status" value="1"/>
</dbReference>
<dbReference type="InterPro" id="IPR020472">
    <property type="entry name" value="WD40_PAC1"/>
</dbReference>
<dbReference type="Pfam" id="PF24883">
    <property type="entry name" value="NPHP3_N"/>
    <property type="match status" value="1"/>
</dbReference>
<dbReference type="EMBL" id="DF977459">
    <property type="protein sequence ID" value="GAP85772.1"/>
    <property type="molecule type" value="Genomic_DNA"/>
</dbReference>
<evidence type="ECO:0000256" key="2">
    <source>
        <dbReference type="ARBA" id="ARBA00022737"/>
    </source>
</evidence>
<dbReference type="InterPro" id="IPR036322">
    <property type="entry name" value="WD40_repeat_dom_sf"/>
</dbReference>
<dbReference type="PANTHER" id="PTHR44129">
    <property type="entry name" value="WD REPEAT-CONTAINING PROTEIN POP1"/>
    <property type="match status" value="1"/>
</dbReference>
<evidence type="ECO:0000313" key="7">
    <source>
        <dbReference type="EMBL" id="GAP85772.1"/>
    </source>
</evidence>
<evidence type="ECO:0000259" key="6">
    <source>
        <dbReference type="Pfam" id="PF24883"/>
    </source>
</evidence>
<dbReference type="InterPro" id="IPR056884">
    <property type="entry name" value="NPHP3-like_N"/>
</dbReference>
<feature type="repeat" description="WD" evidence="3">
    <location>
        <begin position="1148"/>
        <end position="1179"/>
    </location>
</feature>
<name>A0A1W2TCR9_ROSNE</name>
<feature type="repeat" description="WD" evidence="3">
    <location>
        <begin position="1046"/>
        <end position="1081"/>
    </location>
</feature>
<dbReference type="InterPro" id="IPR019775">
    <property type="entry name" value="WD40_repeat_CS"/>
</dbReference>
<dbReference type="PROSITE" id="PS00678">
    <property type="entry name" value="WD_REPEATS_1"/>
    <property type="match status" value="1"/>
</dbReference>
<dbReference type="OMA" id="CINIDEA"/>
<evidence type="ECO:0000313" key="8">
    <source>
        <dbReference type="Proteomes" id="UP000054516"/>
    </source>
</evidence>
<dbReference type="Gene3D" id="2.130.10.10">
    <property type="entry name" value="YVTN repeat-like/Quinoprotein amine dehydrogenase"/>
    <property type="match status" value="2"/>
</dbReference>
<dbReference type="InterPro" id="IPR001680">
    <property type="entry name" value="WD40_rpt"/>
</dbReference>
<keyword evidence="1 3" id="KW-0853">WD repeat</keyword>
<reference evidence="7" key="1">
    <citation type="submission" date="2016-03" db="EMBL/GenBank/DDBJ databases">
        <title>Draft genome sequence of Rosellinia necatrix.</title>
        <authorList>
            <person name="Kanematsu S."/>
        </authorList>
    </citation>
    <scope>NUCLEOTIDE SEQUENCE [LARGE SCALE GENOMIC DNA]</scope>
    <source>
        <strain evidence="7">W97</strain>
    </source>
</reference>
<evidence type="ECO:0000256" key="1">
    <source>
        <dbReference type="ARBA" id="ARBA00022574"/>
    </source>
</evidence>
<feature type="domain" description="Nephrocystin 3-like N-terminal" evidence="6">
    <location>
        <begin position="367"/>
        <end position="532"/>
    </location>
</feature>
<dbReference type="SMART" id="SM00320">
    <property type="entry name" value="WD40"/>
    <property type="match status" value="6"/>
</dbReference>
<feature type="region of interest" description="Disordered" evidence="4">
    <location>
        <begin position="1"/>
        <end position="38"/>
    </location>
</feature>
<feature type="compositionally biased region" description="Basic residues" evidence="4">
    <location>
        <begin position="1321"/>
        <end position="1331"/>
    </location>
</feature>
<feature type="region of interest" description="Disordered" evidence="4">
    <location>
        <begin position="297"/>
        <end position="316"/>
    </location>
</feature>
<dbReference type="InterPro" id="IPR050349">
    <property type="entry name" value="WD_LIS1/nudF_dynein_reg"/>
</dbReference>
<dbReference type="PROSITE" id="PS50294">
    <property type="entry name" value="WD_REPEATS_REGION"/>
    <property type="match status" value="3"/>
</dbReference>
<dbReference type="Pfam" id="PF00400">
    <property type="entry name" value="WD40"/>
    <property type="match status" value="5"/>
</dbReference>
<dbReference type="STRING" id="77044.A0A1W2TCR9"/>
<feature type="compositionally biased region" description="Basic and acidic residues" evidence="4">
    <location>
        <begin position="1128"/>
        <end position="1138"/>
    </location>
</feature>
<proteinExistence type="predicted"/>
<keyword evidence="2" id="KW-0677">Repeat</keyword>
<protein>
    <submittedName>
        <fullName evidence="7">Putative heterokaryon incompatibility protein R</fullName>
    </submittedName>
</protein>
<dbReference type="PROSITE" id="PS50082">
    <property type="entry name" value="WD_REPEATS_2"/>
    <property type="match status" value="3"/>
</dbReference>
<feature type="region of interest" description="Disordered" evidence="4">
    <location>
        <begin position="1116"/>
        <end position="1140"/>
    </location>
</feature>
<feature type="domain" description="NWD NACHT-NTPase N-terminal" evidence="5">
    <location>
        <begin position="46"/>
        <end position="272"/>
    </location>
</feature>